<evidence type="ECO:0000259" key="2">
    <source>
        <dbReference type="Pfam" id="PF14024"/>
    </source>
</evidence>
<keyword evidence="4" id="KW-1185">Reference proteome</keyword>
<reference evidence="4" key="1">
    <citation type="journal article" date="2019" name="Int. J. Syst. Evol. Microbiol.">
        <title>The Global Catalogue of Microorganisms (GCM) 10K type strain sequencing project: providing services to taxonomists for standard genome sequencing and annotation.</title>
        <authorList>
            <consortium name="The Broad Institute Genomics Platform"/>
            <consortium name="The Broad Institute Genome Sequencing Center for Infectious Disease"/>
            <person name="Wu L."/>
            <person name="Ma J."/>
        </authorList>
    </citation>
    <scope>NUCLEOTIDE SEQUENCE [LARGE SCALE GENOMIC DNA]</scope>
    <source>
        <strain evidence="4">CCUG 56029</strain>
    </source>
</reference>
<evidence type="ECO:0000313" key="3">
    <source>
        <dbReference type="EMBL" id="MFC4424867.1"/>
    </source>
</evidence>
<comment type="caution">
    <text evidence="3">The sequence shown here is derived from an EMBL/GenBank/DDBJ whole genome shotgun (WGS) entry which is preliminary data.</text>
</comment>
<sequence length="172" mass="19255">MTSPADPTLFWPLIDRARTSSGEDLAGFSDALRELLRAQSNEQIAAFDDQLGRLMDRAYTWPLWGAAYVINRGCSDDSFAYFRAWLVAQGETVFEQALKDPDSLAELPLVLNDGETELESLLSLAWSLYEERTGQYPPATGEEQPVPDPSGRRWDEDDLATLFPNLTARYGC</sequence>
<evidence type="ECO:0000313" key="4">
    <source>
        <dbReference type="Proteomes" id="UP001595998"/>
    </source>
</evidence>
<gene>
    <name evidence="3" type="ORF">ACFOZ9_01495</name>
</gene>
<protein>
    <submittedName>
        <fullName evidence="3">DUF4240 domain-containing protein</fullName>
    </submittedName>
</protein>
<dbReference type="Pfam" id="PF14024">
    <property type="entry name" value="DUF4240"/>
    <property type="match status" value="1"/>
</dbReference>
<accession>A0ABV8XJX7</accession>
<dbReference type="EMBL" id="JBHSEH010000004">
    <property type="protein sequence ID" value="MFC4424867.1"/>
    <property type="molecule type" value="Genomic_DNA"/>
</dbReference>
<dbReference type="RefSeq" id="WP_380035516.1">
    <property type="nucleotide sequence ID" value="NZ_JBHSEH010000004.1"/>
</dbReference>
<proteinExistence type="predicted"/>
<name>A0ABV8XJX7_9DEIO</name>
<feature type="domain" description="DUF4240" evidence="2">
    <location>
        <begin position="9"/>
        <end position="131"/>
    </location>
</feature>
<dbReference type="InterPro" id="IPR025334">
    <property type="entry name" value="DUF4240"/>
</dbReference>
<organism evidence="3 4">
    <name type="scientific">Deinococcus navajonensis</name>
    <dbReference type="NCBI Taxonomy" id="309884"/>
    <lineage>
        <taxon>Bacteria</taxon>
        <taxon>Thermotogati</taxon>
        <taxon>Deinococcota</taxon>
        <taxon>Deinococci</taxon>
        <taxon>Deinococcales</taxon>
        <taxon>Deinococcaceae</taxon>
        <taxon>Deinococcus</taxon>
    </lineage>
</organism>
<dbReference type="Proteomes" id="UP001595998">
    <property type="component" value="Unassembled WGS sequence"/>
</dbReference>
<feature type="region of interest" description="Disordered" evidence="1">
    <location>
        <begin position="135"/>
        <end position="154"/>
    </location>
</feature>
<evidence type="ECO:0000256" key="1">
    <source>
        <dbReference type="SAM" id="MobiDB-lite"/>
    </source>
</evidence>